<comment type="caution">
    <text evidence="1">The sequence shown here is derived from an EMBL/GenBank/DDBJ whole genome shotgun (WGS) entry which is preliminary data.</text>
</comment>
<sequence>MMSPVLKLRSPVSWPTKSYSAFALIVFRPRGAVGGGGGTARGIIFVSVGICCCAWLGAEGVG</sequence>
<dbReference type="InParanoid" id="A0A1C7NB82"/>
<keyword evidence="2" id="KW-1185">Reference proteome</keyword>
<gene>
    <name evidence="1" type="ORF">A0J61_05655</name>
</gene>
<accession>A0A1C7NB82</accession>
<name>A0A1C7NB82_9FUNG</name>
<proteinExistence type="predicted"/>
<protein>
    <submittedName>
        <fullName evidence="1">Uncharacterized protein</fullName>
    </submittedName>
</protein>
<organism evidence="1 2">
    <name type="scientific">Choanephora cucurbitarum</name>
    <dbReference type="NCBI Taxonomy" id="101091"/>
    <lineage>
        <taxon>Eukaryota</taxon>
        <taxon>Fungi</taxon>
        <taxon>Fungi incertae sedis</taxon>
        <taxon>Mucoromycota</taxon>
        <taxon>Mucoromycotina</taxon>
        <taxon>Mucoromycetes</taxon>
        <taxon>Mucorales</taxon>
        <taxon>Mucorineae</taxon>
        <taxon>Choanephoraceae</taxon>
        <taxon>Choanephoroideae</taxon>
        <taxon>Choanephora</taxon>
    </lineage>
</organism>
<evidence type="ECO:0000313" key="1">
    <source>
        <dbReference type="EMBL" id="OBZ86291.1"/>
    </source>
</evidence>
<dbReference type="EMBL" id="LUGH01000312">
    <property type="protein sequence ID" value="OBZ86291.1"/>
    <property type="molecule type" value="Genomic_DNA"/>
</dbReference>
<evidence type="ECO:0000313" key="2">
    <source>
        <dbReference type="Proteomes" id="UP000093000"/>
    </source>
</evidence>
<reference evidence="1 2" key="1">
    <citation type="submission" date="2016-03" db="EMBL/GenBank/DDBJ databases">
        <title>Choanephora cucurbitarum.</title>
        <authorList>
            <person name="Min B."/>
            <person name="Park H."/>
            <person name="Park J.-H."/>
            <person name="Shin H.-D."/>
            <person name="Choi I.-G."/>
        </authorList>
    </citation>
    <scope>NUCLEOTIDE SEQUENCE [LARGE SCALE GENOMIC DNA]</scope>
    <source>
        <strain evidence="1 2">KUS-F28377</strain>
    </source>
</reference>
<dbReference type="Proteomes" id="UP000093000">
    <property type="component" value="Unassembled WGS sequence"/>
</dbReference>
<dbReference type="AlphaFoldDB" id="A0A1C7NB82"/>